<comment type="subunit">
    <text evidence="5">Homodimer; the beta-strands of each monomer intercalate to form a hydrophobic core, while the alpha-helices form wings that extend away from the core.</text>
</comment>
<keyword evidence="1 5" id="KW-0963">Cytoplasm</keyword>
<evidence type="ECO:0000256" key="3">
    <source>
        <dbReference type="ARBA" id="ARBA00022884"/>
    </source>
</evidence>
<sequence>MLVITRKAGEAVHIGDNIVVRILGTQNGQTRIGIDAPKEIEIQRDNIKNKKKSEVVSE</sequence>
<dbReference type="GO" id="GO:0045947">
    <property type="term" value="P:negative regulation of translational initiation"/>
    <property type="evidence" value="ECO:0007669"/>
    <property type="project" value="UniProtKB-UniRule"/>
</dbReference>
<protein>
    <recommendedName>
        <fullName evidence="5">Translational regulator CsrA</fullName>
    </recommendedName>
    <alternativeName>
        <fullName evidence="5">Carbon storage regulator</fullName>
    </alternativeName>
</protein>
<evidence type="ECO:0000256" key="5">
    <source>
        <dbReference type="HAMAP-Rule" id="MF_00167"/>
    </source>
</evidence>
<dbReference type="GO" id="GO:0005829">
    <property type="term" value="C:cytosol"/>
    <property type="evidence" value="ECO:0007669"/>
    <property type="project" value="TreeGrafter"/>
</dbReference>
<dbReference type="Proteomes" id="UP001158500">
    <property type="component" value="Unassembled WGS sequence"/>
</dbReference>
<evidence type="ECO:0000256" key="1">
    <source>
        <dbReference type="ARBA" id="ARBA00022490"/>
    </source>
</evidence>
<dbReference type="SUPFAM" id="SSF117130">
    <property type="entry name" value="CsrA-like"/>
    <property type="match status" value="1"/>
</dbReference>
<comment type="subcellular location">
    <subcellularLocation>
        <location evidence="5">Cytoplasm</location>
    </subcellularLocation>
</comment>
<dbReference type="InterPro" id="IPR036107">
    <property type="entry name" value="CsrA_sf"/>
</dbReference>
<keyword evidence="2 5" id="KW-0810">Translation regulation</keyword>
<dbReference type="GO" id="GO:0006109">
    <property type="term" value="P:regulation of carbohydrate metabolic process"/>
    <property type="evidence" value="ECO:0007669"/>
    <property type="project" value="UniProtKB-UniRule"/>
</dbReference>
<evidence type="ECO:0000313" key="6">
    <source>
        <dbReference type="EMBL" id="MDH1236506.1"/>
    </source>
</evidence>
<evidence type="ECO:0000256" key="4">
    <source>
        <dbReference type="ARBA" id="ARBA00023159"/>
    </source>
</evidence>
<gene>
    <name evidence="5" type="primary">csrA</name>
    <name evidence="6" type="ORF">N5C32_10695</name>
</gene>
<organism evidence="6 7">
    <name type="scientific">Stutzerimonas stutzeri</name>
    <name type="common">Pseudomonas stutzeri</name>
    <dbReference type="NCBI Taxonomy" id="316"/>
    <lineage>
        <taxon>Bacteria</taxon>
        <taxon>Pseudomonadati</taxon>
        <taxon>Pseudomonadota</taxon>
        <taxon>Gammaproteobacteria</taxon>
        <taxon>Pseudomonadales</taxon>
        <taxon>Pseudomonadaceae</taxon>
        <taxon>Stutzerimonas</taxon>
    </lineage>
</organism>
<keyword evidence="4 5" id="KW-0010">Activator</keyword>
<reference evidence="6" key="1">
    <citation type="submission" date="2022-09" db="EMBL/GenBank/DDBJ databases">
        <title>Intensive care unit water sources are persistently colonized with multi-drug resistant bacteria and are the site of extensive horizontal gene transfer of antibiotic resistance genes.</title>
        <authorList>
            <person name="Diorio-Toth L."/>
        </authorList>
    </citation>
    <scope>NUCLEOTIDE SEQUENCE</scope>
    <source>
        <strain evidence="6">GD03947</strain>
    </source>
</reference>
<dbReference type="HAMAP" id="MF_00167">
    <property type="entry name" value="CsrA"/>
    <property type="match status" value="1"/>
</dbReference>
<name>A0AA42P839_STUST</name>
<keyword evidence="5" id="KW-0678">Repressor</keyword>
<dbReference type="PANTHER" id="PTHR34984">
    <property type="entry name" value="CARBON STORAGE REGULATOR"/>
    <property type="match status" value="1"/>
</dbReference>
<evidence type="ECO:0000313" key="7">
    <source>
        <dbReference type="Proteomes" id="UP001158500"/>
    </source>
</evidence>
<comment type="caution">
    <text evidence="6">The sequence shown here is derived from an EMBL/GenBank/DDBJ whole genome shotgun (WGS) entry which is preliminary data.</text>
</comment>
<dbReference type="Pfam" id="PF02599">
    <property type="entry name" value="CsrA"/>
    <property type="match status" value="1"/>
</dbReference>
<proteinExistence type="inferred from homology"/>
<dbReference type="RefSeq" id="WP_279641418.1">
    <property type="nucleotide sequence ID" value="NZ_JAOCAE010000006.1"/>
</dbReference>
<dbReference type="GO" id="GO:0048027">
    <property type="term" value="F:mRNA 5'-UTR binding"/>
    <property type="evidence" value="ECO:0007669"/>
    <property type="project" value="UniProtKB-UniRule"/>
</dbReference>
<keyword evidence="3 5" id="KW-0694">RNA-binding</keyword>
<dbReference type="Gene3D" id="2.60.40.4380">
    <property type="entry name" value="Translational regulator CsrA"/>
    <property type="match status" value="1"/>
</dbReference>
<accession>A0AA42P839</accession>
<dbReference type="InterPro" id="IPR003751">
    <property type="entry name" value="CsrA"/>
</dbReference>
<dbReference type="AlphaFoldDB" id="A0AA42P839"/>
<comment type="function">
    <text evidence="5">A key translational regulator that binds mRNA to regulate translation initiation and/or mRNA stability. Mediates global changes in gene expression, shifting from rapid growth to stress survival by linking envelope stress, the stringent response and the catabolite repression systems. Usually binds in the 5'-UTR; binding at or near the Shine-Dalgarno sequence prevents ribosome-binding, repressing translation, binding elsewhere in the 5'-UTR can activate translation and/or stabilize the mRNA. Its function is antagonized by small RNA(s).</text>
</comment>
<evidence type="ECO:0000256" key="2">
    <source>
        <dbReference type="ARBA" id="ARBA00022845"/>
    </source>
</evidence>
<comment type="similarity">
    <text evidence="5">Belongs to the CsrA/RsmA family.</text>
</comment>
<dbReference type="GO" id="GO:0006402">
    <property type="term" value="P:mRNA catabolic process"/>
    <property type="evidence" value="ECO:0007669"/>
    <property type="project" value="InterPro"/>
</dbReference>
<dbReference type="GO" id="GO:0045948">
    <property type="term" value="P:positive regulation of translational initiation"/>
    <property type="evidence" value="ECO:0007669"/>
    <property type="project" value="UniProtKB-UniRule"/>
</dbReference>
<dbReference type="PANTHER" id="PTHR34984:SF1">
    <property type="entry name" value="CARBON STORAGE REGULATOR"/>
    <property type="match status" value="1"/>
</dbReference>
<dbReference type="EMBL" id="JAOCAE010000006">
    <property type="protein sequence ID" value="MDH1236506.1"/>
    <property type="molecule type" value="Genomic_DNA"/>
</dbReference>